<feature type="transmembrane region" description="Helical" evidence="5">
    <location>
        <begin position="52"/>
        <end position="71"/>
    </location>
</feature>
<evidence type="ECO:0000256" key="4">
    <source>
        <dbReference type="ARBA" id="ARBA00023136"/>
    </source>
</evidence>
<feature type="transmembrane region" description="Helical" evidence="5">
    <location>
        <begin position="244"/>
        <end position="264"/>
    </location>
</feature>
<feature type="transmembrane region" description="Helical" evidence="5">
    <location>
        <begin position="22"/>
        <end position="45"/>
    </location>
</feature>
<dbReference type="GO" id="GO:0016020">
    <property type="term" value="C:membrane"/>
    <property type="evidence" value="ECO:0007669"/>
    <property type="project" value="UniProtKB-SubCell"/>
</dbReference>
<evidence type="ECO:0008006" key="8">
    <source>
        <dbReference type="Google" id="ProtNLM"/>
    </source>
</evidence>
<keyword evidence="4 5" id="KW-0472">Membrane</keyword>
<organism evidence="6 7">
    <name type="scientific">Cordyceps confragosa</name>
    <name type="common">Lecanicillium lecanii</name>
    <dbReference type="NCBI Taxonomy" id="2714763"/>
    <lineage>
        <taxon>Eukaryota</taxon>
        <taxon>Fungi</taxon>
        <taxon>Dikarya</taxon>
        <taxon>Ascomycota</taxon>
        <taxon>Pezizomycotina</taxon>
        <taxon>Sordariomycetes</taxon>
        <taxon>Hypocreomycetidae</taxon>
        <taxon>Hypocreales</taxon>
        <taxon>Cordycipitaceae</taxon>
        <taxon>Akanthomyces</taxon>
    </lineage>
</organism>
<name>A0A179I8C5_CORDF</name>
<sequence length="282" mass="31606">MSSQLDPNGWTNEDWLLKRYKYVPSTAAAIIFAVLFGASTAVHLFQLLRTKTWYFIPFLVGGLFETSGYIMRALDTKAASKLLFINQTSVILLAPALYAASIYMILKRVIILLDAQAYSLIRVQWLTRVFVGGDVVSFLLQGAGGAMQASDASVKPGRQDLAKILVVGGLVLQLVAFSFFVILTAAFHLRIRRQPTVASAALDIPWVRYTYVLYFGSSMVMIRSIFRVIEYIQGRDGYLISHEVFFYVLDATMMLVVSIEFNAAHPSKLAWSSRKHELSLLR</sequence>
<keyword evidence="2 5" id="KW-0812">Transmembrane</keyword>
<comment type="subcellular location">
    <subcellularLocation>
        <location evidence="1">Membrane</location>
        <topology evidence="1">Multi-pass membrane protein</topology>
    </subcellularLocation>
</comment>
<evidence type="ECO:0000256" key="5">
    <source>
        <dbReference type="SAM" id="Phobius"/>
    </source>
</evidence>
<keyword evidence="7" id="KW-1185">Reference proteome</keyword>
<dbReference type="EMBL" id="LUKN01002823">
    <property type="protein sequence ID" value="OAQ98542.1"/>
    <property type="molecule type" value="Genomic_DNA"/>
</dbReference>
<evidence type="ECO:0000256" key="1">
    <source>
        <dbReference type="ARBA" id="ARBA00004141"/>
    </source>
</evidence>
<dbReference type="OMA" id="ISHEVFF"/>
<dbReference type="Proteomes" id="UP000243081">
    <property type="component" value="Unassembled WGS sequence"/>
</dbReference>
<gene>
    <name evidence="6" type="ORF">LLEC1_04166</name>
</gene>
<dbReference type="AlphaFoldDB" id="A0A179I8C5"/>
<proteinExistence type="predicted"/>
<reference evidence="6 7" key="1">
    <citation type="submission" date="2016-03" db="EMBL/GenBank/DDBJ databases">
        <title>Fine-scale spatial genetic structure of a fungal parasite of coffee scale insects.</title>
        <authorList>
            <person name="Jackson D."/>
            <person name="Zemenick K.A."/>
            <person name="Malloure B."/>
            <person name="Quandt C.A."/>
            <person name="James T.Y."/>
        </authorList>
    </citation>
    <scope>NUCLEOTIDE SEQUENCE [LARGE SCALE GENOMIC DNA]</scope>
    <source>
        <strain evidence="6 7">UM487</strain>
    </source>
</reference>
<evidence type="ECO:0000256" key="3">
    <source>
        <dbReference type="ARBA" id="ARBA00022989"/>
    </source>
</evidence>
<dbReference type="PANTHER" id="PTHR31465:SF1">
    <property type="entry name" value="PROTEIN RTA1-RELATED"/>
    <property type="match status" value="1"/>
</dbReference>
<evidence type="ECO:0000313" key="6">
    <source>
        <dbReference type="EMBL" id="OAQ98542.1"/>
    </source>
</evidence>
<keyword evidence="3 5" id="KW-1133">Transmembrane helix</keyword>
<feature type="transmembrane region" description="Helical" evidence="5">
    <location>
        <begin position="164"/>
        <end position="189"/>
    </location>
</feature>
<accession>A0A179I8C5</accession>
<feature type="transmembrane region" description="Helical" evidence="5">
    <location>
        <begin position="83"/>
        <end position="105"/>
    </location>
</feature>
<evidence type="ECO:0000256" key="2">
    <source>
        <dbReference type="ARBA" id="ARBA00022692"/>
    </source>
</evidence>
<protein>
    <recommendedName>
        <fullName evidence="8">RTA1 like protein</fullName>
    </recommendedName>
</protein>
<dbReference type="PANTHER" id="PTHR31465">
    <property type="entry name" value="PROTEIN RTA1-RELATED"/>
    <property type="match status" value="1"/>
</dbReference>
<feature type="transmembrane region" description="Helical" evidence="5">
    <location>
        <begin position="209"/>
        <end position="229"/>
    </location>
</feature>
<dbReference type="Pfam" id="PF04479">
    <property type="entry name" value="RTA1"/>
    <property type="match status" value="1"/>
</dbReference>
<dbReference type="InterPro" id="IPR007568">
    <property type="entry name" value="RTA1"/>
</dbReference>
<dbReference type="OrthoDB" id="3358017at2759"/>
<evidence type="ECO:0000313" key="7">
    <source>
        <dbReference type="Proteomes" id="UP000243081"/>
    </source>
</evidence>
<comment type="caution">
    <text evidence="6">The sequence shown here is derived from an EMBL/GenBank/DDBJ whole genome shotgun (WGS) entry which is preliminary data.</text>
</comment>